<organism evidence="9 10">
    <name type="scientific">Kribbella alba</name>
    <dbReference type="NCBI Taxonomy" id="190197"/>
    <lineage>
        <taxon>Bacteria</taxon>
        <taxon>Bacillati</taxon>
        <taxon>Actinomycetota</taxon>
        <taxon>Actinomycetes</taxon>
        <taxon>Propionibacteriales</taxon>
        <taxon>Kribbellaceae</taxon>
        <taxon>Kribbella</taxon>
    </lineage>
</organism>
<feature type="transmembrane region" description="Helical" evidence="7">
    <location>
        <begin position="155"/>
        <end position="183"/>
    </location>
</feature>
<evidence type="ECO:0000256" key="2">
    <source>
        <dbReference type="ARBA" id="ARBA00022448"/>
    </source>
</evidence>
<keyword evidence="2" id="KW-0813">Transport</keyword>
<dbReference type="Pfam" id="PF07690">
    <property type="entry name" value="MFS_1"/>
    <property type="match status" value="1"/>
</dbReference>
<dbReference type="Proteomes" id="UP001501319">
    <property type="component" value="Unassembled WGS sequence"/>
</dbReference>
<comment type="subcellular location">
    <subcellularLocation>
        <location evidence="1">Cell membrane</location>
        <topology evidence="1">Multi-pass membrane protein</topology>
    </subcellularLocation>
</comment>
<feature type="transmembrane region" description="Helical" evidence="7">
    <location>
        <begin position="464"/>
        <end position="484"/>
    </location>
</feature>
<sequence length="508" mass="52279">MSRDHSAADSAQAAAPLAQPEGAAYPRRWRALGVSQLAAFMALLDVSIVNVALPSIERGLQVTAGTAQWVVSGYALTFGLALVPAGRLGDALGRRRMFMIALSAFVVTSAITGAAPTAGLLIAARLLQGVAGGMLIPQNSGLIQDLFRGDERGRAFGIMGATVGLATATGPVAGGLILGAISGPDAWRYVFYVNVPIGLVALVLAARLVPAGVGGKIRETHLDLVGSLLLGGGVLSLLLPLVDAETSGFGKDWWLFATAVALLVAFAWWETRTVLRGRQPLLDPRLVRTPGYATGSLIGLVYFVGFTGIWLVLALYFQDGLGYSPLRSGLAVTPFALGVAASAAVAGRFVTRLGRKLTCWGLSLTAAGLITTALLLRDVVAGNGTEWVIAGPLLIGGIGAGMVTTPNITLSLQSVPVRMAGAAGGALQTAQRVGGAIGTAVLATIYYQALIGTAHDYSAAVSEALLWASGLMLLALAIAVADLLRHRPHLNPTAVRPSGTNRTATRGT</sequence>
<evidence type="ECO:0000256" key="7">
    <source>
        <dbReference type="SAM" id="Phobius"/>
    </source>
</evidence>
<evidence type="ECO:0000256" key="6">
    <source>
        <dbReference type="ARBA" id="ARBA00023136"/>
    </source>
</evidence>
<proteinExistence type="predicted"/>
<keyword evidence="6 7" id="KW-0472">Membrane</keyword>
<gene>
    <name evidence="9" type="ORF">GCM10009744_00710</name>
</gene>
<dbReference type="InterPro" id="IPR036259">
    <property type="entry name" value="MFS_trans_sf"/>
</dbReference>
<feature type="transmembrane region" description="Helical" evidence="7">
    <location>
        <begin position="388"/>
        <end position="412"/>
    </location>
</feature>
<name>A0ABN2EU55_9ACTN</name>
<dbReference type="PANTHER" id="PTHR42718:SF39">
    <property type="entry name" value="ACTINORHODIN TRANSPORTER-RELATED"/>
    <property type="match status" value="1"/>
</dbReference>
<dbReference type="Gene3D" id="1.20.1720.10">
    <property type="entry name" value="Multidrug resistance protein D"/>
    <property type="match status" value="1"/>
</dbReference>
<protein>
    <submittedName>
        <fullName evidence="9">MFS transporter</fullName>
    </submittedName>
</protein>
<feature type="transmembrane region" description="Helical" evidence="7">
    <location>
        <begin position="189"/>
        <end position="209"/>
    </location>
</feature>
<feature type="transmembrane region" description="Helical" evidence="7">
    <location>
        <begin position="37"/>
        <end position="56"/>
    </location>
</feature>
<evidence type="ECO:0000256" key="3">
    <source>
        <dbReference type="ARBA" id="ARBA00022475"/>
    </source>
</evidence>
<keyword evidence="4 7" id="KW-0812">Transmembrane</keyword>
<feature type="transmembrane region" description="Helical" evidence="7">
    <location>
        <begin position="221"/>
        <end position="241"/>
    </location>
</feature>
<feature type="transmembrane region" description="Helical" evidence="7">
    <location>
        <begin position="97"/>
        <end position="116"/>
    </location>
</feature>
<evidence type="ECO:0000313" key="10">
    <source>
        <dbReference type="Proteomes" id="UP001501319"/>
    </source>
</evidence>
<dbReference type="PROSITE" id="PS50850">
    <property type="entry name" value="MFS"/>
    <property type="match status" value="1"/>
</dbReference>
<dbReference type="EMBL" id="BAAANE010000001">
    <property type="protein sequence ID" value="GAA1617995.1"/>
    <property type="molecule type" value="Genomic_DNA"/>
</dbReference>
<dbReference type="PRINTS" id="PR01036">
    <property type="entry name" value="TCRTETB"/>
</dbReference>
<feature type="transmembrane region" description="Helical" evidence="7">
    <location>
        <begin position="253"/>
        <end position="271"/>
    </location>
</feature>
<dbReference type="CDD" id="cd17321">
    <property type="entry name" value="MFS_MMR_MDR_like"/>
    <property type="match status" value="1"/>
</dbReference>
<evidence type="ECO:0000256" key="5">
    <source>
        <dbReference type="ARBA" id="ARBA00022989"/>
    </source>
</evidence>
<dbReference type="InterPro" id="IPR011701">
    <property type="entry name" value="MFS"/>
</dbReference>
<feature type="transmembrane region" description="Helical" evidence="7">
    <location>
        <begin position="292"/>
        <end position="317"/>
    </location>
</feature>
<accession>A0ABN2EU55</accession>
<feature type="transmembrane region" description="Helical" evidence="7">
    <location>
        <begin position="329"/>
        <end position="350"/>
    </location>
</feature>
<feature type="transmembrane region" description="Helical" evidence="7">
    <location>
        <begin position="122"/>
        <end position="143"/>
    </location>
</feature>
<dbReference type="NCBIfam" id="TIGR00711">
    <property type="entry name" value="efflux_EmrB"/>
    <property type="match status" value="1"/>
</dbReference>
<evidence type="ECO:0000256" key="4">
    <source>
        <dbReference type="ARBA" id="ARBA00022692"/>
    </source>
</evidence>
<keyword evidence="5 7" id="KW-1133">Transmembrane helix</keyword>
<feature type="transmembrane region" description="Helical" evidence="7">
    <location>
        <begin position="357"/>
        <end position="376"/>
    </location>
</feature>
<reference evidence="9 10" key="1">
    <citation type="journal article" date="2019" name="Int. J. Syst. Evol. Microbiol.">
        <title>The Global Catalogue of Microorganisms (GCM) 10K type strain sequencing project: providing services to taxonomists for standard genome sequencing and annotation.</title>
        <authorList>
            <consortium name="The Broad Institute Genomics Platform"/>
            <consortium name="The Broad Institute Genome Sequencing Center for Infectious Disease"/>
            <person name="Wu L."/>
            <person name="Ma J."/>
        </authorList>
    </citation>
    <scope>NUCLEOTIDE SEQUENCE [LARGE SCALE GENOMIC DNA]</scope>
    <source>
        <strain evidence="9 10">JCM 14306</strain>
    </source>
</reference>
<feature type="transmembrane region" description="Helical" evidence="7">
    <location>
        <begin position="68"/>
        <end position="85"/>
    </location>
</feature>
<dbReference type="SUPFAM" id="SSF103473">
    <property type="entry name" value="MFS general substrate transporter"/>
    <property type="match status" value="1"/>
</dbReference>
<evidence type="ECO:0000313" key="9">
    <source>
        <dbReference type="EMBL" id="GAA1617995.1"/>
    </source>
</evidence>
<comment type="caution">
    <text evidence="9">The sequence shown here is derived from an EMBL/GenBank/DDBJ whole genome shotgun (WGS) entry which is preliminary data.</text>
</comment>
<dbReference type="Gene3D" id="1.20.1250.20">
    <property type="entry name" value="MFS general substrate transporter like domains"/>
    <property type="match status" value="1"/>
</dbReference>
<feature type="domain" description="Major facilitator superfamily (MFS) profile" evidence="8">
    <location>
        <begin position="31"/>
        <end position="487"/>
    </location>
</feature>
<dbReference type="RefSeq" id="WP_344107274.1">
    <property type="nucleotide sequence ID" value="NZ_BAAANE010000001.1"/>
</dbReference>
<dbReference type="InterPro" id="IPR004638">
    <property type="entry name" value="EmrB-like"/>
</dbReference>
<evidence type="ECO:0000256" key="1">
    <source>
        <dbReference type="ARBA" id="ARBA00004651"/>
    </source>
</evidence>
<evidence type="ECO:0000259" key="8">
    <source>
        <dbReference type="PROSITE" id="PS50850"/>
    </source>
</evidence>
<feature type="transmembrane region" description="Helical" evidence="7">
    <location>
        <begin position="433"/>
        <end position="452"/>
    </location>
</feature>
<dbReference type="PANTHER" id="PTHR42718">
    <property type="entry name" value="MAJOR FACILITATOR SUPERFAMILY MULTIDRUG TRANSPORTER MFSC"/>
    <property type="match status" value="1"/>
</dbReference>
<keyword evidence="10" id="KW-1185">Reference proteome</keyword>
<dbReference type="InterPro" id="IPR020846">
    <property type="entry name" value="MFS_dom"/>
</dbReference>
<keyword evidence="3" id="KW-1003">Cell membrane</keyword>